<dbReference type="InterPro" id="IPR011576">
    <property type="entry name" value="Pyridox_Oxase_N"/>
</dbReference>
<dbReference type="KEGG" id="mci:Mesci_1547"/>
<dbReference type="eggNOG" id="COG3576">
    <property type="taxonomic scope" value="Bacteria"/>
</dbReference>
<proteinExistence type="predicted"/>
<feature type="coiled-coil region" evidence="1">
    <location>
        <begin position="183"/>
        <end position="210"/>
    </location>
</feature>
<dbReference type="Gene3D" id="2.30.110.10">
    <property type="entry name" value="Electron Transport, Fmn-binding Protein, Chain A"/>
    <property type="match status" value="1"/>
</dbReference>
<dbReference type="EMBL" id="CP002447">
    <property type="protein sequence ID" value="ADV10705.1"/>
    <property type="molecule type" value="Genomic_DNA"/>
</dbReference>
<protein>
    <submittedName>
        <fullName evidence="3">Pyridoxamine 5'-phosphate oxidase-related FMN-binding protein</fullName>
    </submittedName>
</protein>
<dbReference type="STRING" id="765698.Mesci_1547"/>
<dbReference type="AlphaFoldDB" id="E8T9K2"/>
<keyword evidence="1" id="KW-0175">Coiled coil</keyword>
<evidence type="ECO:0000256" key="1">
    <source>
        <dbReference type="SAM" id="Coils"/>
    </source>
</evidence>
<dbReference type="SUPFAM" id="SSF50475">
    <property type="entry name" value="FMN-binding split barrel"/>
    <property type="match status" value="1"/>
</dbReference>
<gene>
    <name evidence="3" type="ordered locus">Mesci_1547</name>
</gene>
<dbReference type="InterPro" id="IPR012349">
    <property type="entry name" value="Split_barrel_FMN-bd"/>
</dbReference>
<accession>E8T9K2</accession>
<name>E8T9K2_MESCW</name>
<evidence type="ECO:0000259" key="2">
    <source>
        <dbReference type="Pfam" id="PF01243"/>
    </source>
</evidence>
<dbReference type="Pfam" id="PF01243">
    <property type="entry name" value="PNPOx_N"/>
    <property type="match status" value="1"/>
</dbReference>
<dbReference type="PANTHER" id="PTHR42815:SF2">
    <property type="entry name" value="FAD-BINDING, PUTATIVE (AFU_ORTHOLOGUE AFUA_6G07600)-RELATED"/>
    <property type="match status" value="1"/>
</dbReference>
<evidence type="ECO:0000313" key="4">
    <source>
        <dbReference type="Proteomes" id="UP000007471"/>
    </source>
</evidence>
<feature type="domain" description="Pyridoxamine 5'-phosphate oxidase N-terminal" evidence="2">
    <location>
        <begin position="43"/>
        <end position="165"/>
    </location>
</feature>
<reference evidence="4" key="1">
    <citation type="submission" date="2011-01" db="EMBL/GenBank/DDBJ databases">
        <title>Complete sequence of chromosome of Mesorhizobium ciceri bv. biserrulae WSM1271.</title>
        <authorList>
            <person name="Lucas S."/>
            <person name="Copeland A."/>
            <person name="Lapidus A."/>
            <person name="Cheng J.-F."/>
            <person name="Goodwin L."/>
            <person name="Pitluck S."/>
            <person name="Teshima H."/>
            <person name="Detter J.C."/>
            <person name="Han C."/>
            <person name="Tapia R."/>
            <person name="Land M."/>
            <person name="Hauser L."/>
            <person name="Kyrpides N."/>
            <person name="Ivanova N."/>
            <person name="Nandasena K."/>
            <person name="Reeve W.G."/>
            <person name="Howieson J.G."/>
            <person name="O'Hara G."/>
            <person name="Tiwari R.P."/>
            <person name="Woyke T."/>
        </authorList>
    </citation>
    <scope>NUCLEOTIDE SEQUENCE [LARGE SCALE GENOMIC DNA]</scope>
    <source>
        <strain evidence="4">HAMBI 2942 / LMG 23838 / WSM1271</strain>
    </source>
</reference>
<evidence type="ECO:0000313" key="3">
    <source>
        <dbReference type="EMBL" id="ADV10705.1"/>
    </source>
</evidence>
<organism evidence="3 4">
    <name type="scientific">Mesorhizobium ciceri biovar biserrulae (strain HAMBI 2942 / LMG 23838 / WSM1271)</name>
    <dbReference type="NCBI Taxonomy" id="765698"/>
    <lineage>
        <taxon>Bacteria</taxon>
        <taxon>Pseudomonadati</taxon>
        <taxon>Pseudomonadota</taxon>
        <taxon>Alphaproteobacteria</taxon>
        <taxon>Hyphomicrobiales</taxon>
        <taxon>Phyllobacteriaceae</taxon>
        <taxon>Mesorhizobium</taxon>
    </lineage>
</organism>
<sequence>MNAHAVTCDVAFTPTVKAIQARKGSRQSYARVEERGGWQAGITPDLAAFIEMQTSVFLSTANREGQPYVQHRGGPAGFLKVLDEHTIGFADFSGNRQFITQGNLADNPRAFLFLIDYMHRQRIKLWGTARVVENDAELMAKLMPQGYGARPEQVVLFTVSAWDANCPQHIPQRFAAADVAAALGERDKRIERLEQEIARLRGNSGAAAGE</sequence>
<dbReference type="Proteomes" id="UP000007471">
    <property type="component" value="Chromosome"/>
</dbReference>
<dbReference type="OrthoDB" id="9786134at2"/>
<dbReference type="PANTHER" id="PTHR42815">
    <property type="entry name" value="FAD-BINDING, PUTATIVE (AFU_ORTHOLOGUE AFUA_6G07600)-RELATED"/>
    <property type="match status" value="1"/>
</dbReference>
<dbReference type="PATRIC" id="fig|765698.3.peg.1994"/>
<dbReference type="RefSeq" id="WP_013529397.1">
    <property type="nucleotide sequence ID" value="NC_014923.1"/>
</dbReference>
<dbReference type="HOGENOM" id="CLU_098597_0_0_5"/>